<evidence type="ECO:0000313" key="3">
    <source>
        <dbReference type="WBParaSite" id="SCUD_0000688601-mRNA-1"/>
    </source>
</evidence>
<proteinExistence type="predicted"/>
<gene>
    <name evidence="1" type="ORF">SCUD_LOCUS6885</name>
</gene>
<sequence length="69" mass="7630">MKTCEQVDNSRGRAICRCCIRVDTGDSVRISSDSRWTQSDLPKSLLLRGVENSPGRCNVVPYTSSASEH</sequence>
<dbReference type="Proteomes" id="UP000279833">
    <property type="component" value="Unassembled WGS sequence"/>
</dbReference>
<name>A0A183JVZ1_9TREM</name>
<evidence type="ECO:0000313" key="2">
    <source>
        <dbReference type="Proteomes" id="UP000279833"/>
    </source>
</evidence>
<protein>
    <submittedName>
        <fullName evidence="1 3">Uncharacterized protein</fullName>
    </submittedName>
</protein>
<accession>A0A183JVZ1</accession>
<reference evidence="3" key="1">
    <citation type="submission" date="2016-06" db="UniProtKB">
        <authorList>
            <consortium name="WormBaseParasite"/>
        </authorList>
    </citation>
    <scope>IDENTIFICATION</scope>
</reference>
<organism evidence="3">
    <name type="scientific">Schistosoma curassoni</name>
    <dbReference type="NCBI Taxonomy" id="6186"/>
    <lineage>
        <taxon>Eukaryota</taxon>
        <taxon>Metazoa</taxon>
        <taxon>Spiralia</taxon>
        <taxon>Lophotrochozoa</taxon>
        <taxon>Platyhelminthes</taxon>
        <taxon>Trematoda</taxon>
        <taxon>Digenea</taxon>
        <taxon>Strigeidida</taxon>
        <taxon>Schistosomatoidea</taxon>
        <taxon>Schistosomatidae</taxon>
        <taxon>Schistosoma</taxon>
    </lineage>
</organism>
<evidence type="ECO:0000313" key="1">
    <source>
        <dbReference type="EMBL" id="VDP08774.1"/>
    </source>
</evidence>
<keyword evidence="2" id="KW-1185">Reference proteome</keyword>
<dbReference type="WBParaSite" id="SCUD_0000688601-mRNA-1">
    <property type="protein sequence ID" value="SCUD_0000688601-mRNA-1"/>
    <property type="gene ID" value="SCUD_0000688601"/>
</dbReference>
<dbReference type="EMBL" id="UZAK01018151">
    <property type="protein sequence ID" value="VDP08774.1"/>
    <property type="molecule type" value="Genomic_DNA"/>
</dbReference>
<reference evidence="1 2" key="2">
    <citation type="submission" date="2018-11" db="EMBL/GenBank/DDBJ databases">
        <authorList>
            <consortium name="Pathogen Informatics"/>
        </authorList>
    </citation>
    <scope>NUCLEOTIDE SEQUENCE [LARGE SCALE GENOMIC DNA]</scope>
    <source>
        <strain evidence="1">Dakar</strain>
        <strain evidence="2">Dakar, Senegal</strain>
    </source>
</reference>
<dbReference type="AlphaFoldDB" id="A0A183JVZ1"/>